<sequence>MKSPIILYLGAALLLLIPAMVVLGPIDPGAESQHDKEHGLFRHFPQVEVQGSAPSDRPLAL</sequence>
<geneLocation type="mitochondrion" evidence="2"/>
<evidence type="ECO:0000313" key="2">
    <source>
        <dbReference type="EMBL" id="KUM49640.1"/>
    </source>
</evidence>
<name>A0A117NIB4_PICGL</name>
<dbReference type="AlphaFoldDB" id="A0A117NIB4"/>
<protein>
    <recommendedName>
        <fullName evidence="3">Glycine-rich protein</fullName>
    </recommendedName>
</protein>
<feature type="signal peptide" evidence="1">
    <location>
        <begin position="1"/>
        <end position="23"/>
    </location>
</feature>
<evidence type="ECO:0000256" key="1">
    <source>
        <dbReference type="SAM" id="SignalP"/>
    </source>
</evidence>
<keyword evidence="2" id="KW-0496">Mitochondrion</keyword>
<comment type="caution">
    <text evidence="2">The sequence shown here is derived from an EMBL/GenBank/DDBJ whole genome shotgun (WGS) entry which is preliminary data.</text>
</comment>
<evidence type="ECO:0008006" key="3">
    <source>
        <dbReference type="Google" id="ProtNLM"/>
    </source>
</evidence>
<organism evidence="2">
    <name type="scientific">Picea glauca</name>
    <name type="common">White spruce</name>
    <name type="synonym">Pinus glauca</name>
    <dbReference type="NCBI Taxonomy" id="3330"/>
    <lineage>
        <taxon>Eukaryota</taxon>
        <taxon>Viridiplantae</taxon>
        <taxon>Streptophyta</taxon>
        <taxon>Embryophyta</taxon>
        <taxon>Tracheophyta</taxon>
        <taxon>Spermatophyta</taxon>
        <taxon>Pinopsida</taxon>
        <taxon>Pinidae</taxon>
        <taxon>Conifers I</taxon>
        <taxon>Pinales</taxon>
        <taxon>Pinaceae</taxon>
        <taxon>Picea</taxon>
    </lineage>
</organism>
<feature type="chain" id="PRO_5007152062" description="Glycine-rich protein" evidence="1">
    <location>
        <begin position="24"/>
        <end position="61"/>
    </location>
</feature>
<proteinExistence type="predicted"/>
<reference evidence="2" key="1">
    <citation type="journal article" date="2015" name="Genome Biol. Evol.">
        <title>Organellar Genomes of White Spruce (Picea glauca): Assembly and Annotation.</title>
        <authorList>
            <person name="Jackman S.D."/>
            <person name="Warren R.L."/>
            <person name="Gibb E.A."/>
            <person name="Vandervalk B.P."/>
            <person name="Mohamadi H."/>
            <person name="Chu J."/>
            <person name="Raymond A."/>
            <person name="Pleasance S."/>
            <person name="Coope R."/>
            <person name="Wildung M.R."/>
            <person name="Ritland C.E."/>
            <person name="Bousquet J."/>
            <person name="Jones S.J."/>
            <person name="Bohlmann J."/>
            <person name="Birol I."/>
        </authorList>
    </citation>
    <scope>NUCLEOTIDE SEQUENCE [LARGE SCALE GENOMIC DNA]</scope>
    <source>
        <tissue evidence="2">Flushing bud</tissue>
    </source>
</reference>
<keyword evidence="1" id="KW-0732">Signal</keyword>
<dbReference type="EMBL" id="LKAM01000002">
    <property type="protein sequence ID" value="KUM49640.1"/>
    <property type="molecule type" value="Genomic_DNA"/>
</dbReference>
<accession>A0A117NIB4</accession>
<gene>
    <name evidence="2" type="ORF">ABT39_MTgene2866</name>
</gene>